<evidence type="ECO:0000256" key="1">
    <source>
        <dbReference type="ARBA" id="ARBA00009045"/>
    </source>
</evidence>
<dbReference type="Proteomes" id="UP000683511">
    <property type="component" value="Chromosome"/>
</dbReference>
<keyword evidence="3" id="KW-0812">Transmembrane</keyword>
<dbReference type="KEGG" id="rsin:B6N60_00926"/>
<organism evidence="5 6">
    <name type="scientific">Richelia sinica FACHB-800</name>
    <dbReference type="NCBI Taxonomy" id="1357546"/>
    <lineage>
        <taxon>Bacteria</taxon>
        <taxon>Bacillati</taxon>
        <taxon>Cyanobacteriota</taxon>
        <taxon>Cyanophyceae</taxon>
        <taxon>Nostocales</taxon>
        <taxon>Nostocaceae</taxon>
        <taxon>Richelia</taxon>
    </lineage>
</organism>
<protein>
    <submittedName>
        <fullName evidence="5">Rhomboid family protein</fullName>
    </submittedName>
</protein>
<reference evidence="5" key="1">
    <citation type="submission" date="2017-04" db="EMBL/GenBank/DDBJ databases">
        <title>Genome deletions in a multicellular cyanobacterial endosymbiont for morphological adaptation in marine diatoms.</title>
        <authorList>
            <person name="Wang Y."/>
            <person name="Gao H."/>
            <person name="Li R."/>
            <person name="Xu X."/>
        </authorList>
    </citation>
    <scope>NUCLEOTIDE SEQUENCE</scope>
    <source>
        <strain evidence="5">FACHB 800</strain>
    </source>
</reference>
<name>A0A975Y3L0_9NOST</name>
<dbReference type="Pfam" id="PF01694">
    <property type="entry name" value="Rhomboid"/>
    <property type="match status" value="1"/>
</dbReference>
<keyword evidence="6" id="KW-1185">Reference proteome</keyword>
<dbReference type="PANTHER" id="PTHR43731">
    <property type="entry name" value="RHOMBOID PROTEASE"/>
    <property type="match status" value="1"/>
</dbReference>
<evidence type="ECO:0000259" key="4">
    <source>
        <dbReference type="Pfam" id="PF01694"/>
    </source>
</evidence>
<evidence type="ECO:0000313" key="5">
    <source>
        <dbReference type="EMBL" id="QXE22244.1"/>
    </source>
</evidence>
<evidence type="ECO:0000256" key="2">
    <source>
        <dbReference type="ARBA" id="ARBA00022801"/>
    </source>
</evidence>
<dbReference type="InterPro" id="IPR050925">
    <property type="entry name" value="Rhomboid_protease_S54"/>
</dbReference>
<sequence>MLFLWVFGQSVEAAIGQRRYIVLYLASGIFCGMVQSFFDPNLTIPIVGANGAIASILGAYIMKYPQARIYSVLPLIFVYIPVELPAFLYVCWWFVQQAFYGIGSLNIPGGVNQSHFALWGQFAALVTGAAFMRMVTRR</sequence>
<dbReference type="GO" id="GO:0016020">
    <property type="term" value="C:membrane"/>
    <property type="evidence" value="ECO:0007669"/>
    <property type="project" value="InterPro"/>
</dbReference>
<dbReference type="AlphaFoldDB" id="A0A975Y3L0"/>
<dbReference type="InterPro" id="IPR022764">
    <property type="entry name" value="Peptidase_S54_rhomboid_dom"/>
</dbReference>
<gene>
    <name evidence="5" type="ORF">B6N60_00926</name>
</gene>
<evidence type="ECO:0000313" key="6">
    <source>
        <dbReference type="Proteomes" id="UP000683511"/>
    </source>
</evidence>
<proteinExistence type="inferred from homology"/>
<feature type="domain" description="Peptidase S54 rhomboid" evidence="4">
    <location>
        <begin position="1"/>
        <end position="136"/>
    </location>
</feature>
<feature type="transmembrane region" description="Helical" evidence="3">
    <location>
        <begin position="69"/>
        <end position="95"/>
    </location>
</feature>
<dbReference type="EMBL" id="CP021056">
    <property type="protein sequence ID" value="QXE22244.1"/>
    <property type="molecule type" value="Genomic_DNA"/>
</dbReference>
<dbReference type="GO" id="GO:0004252">
    <property type="term" value="F:serine-type endopeptidase activity"/>
    <property type="evidence" value="ECO:0007669"/>
    <property type="project" value="InterPro"/>
</dbReference>
<keyword evidence="2" id="KW-0378">Hydrolase</keyword>
<comment type="similarity">
    <text evidence="1">Belongs to the peptidase S54 family.</text>
</comment>
<feature type="transmembrane region" description="Helical" evidence="3">
    <location>
        <begin position="21"/>
        <end position="38"/>
    </location>
</feature>
<evidence type="ECO:0000256" key="3">
    <source>
        <dbReference type="SAM" id="Phobius"/>
    </source>
</evidence>
<accession>A0A975Y3L0</accession>
<feature type="transmembrane region" description="Helical" evidence="3">
    <location>
        <begin position="115"/>
        <end position="135"/>
    </location>
</feature>
<keyword evidence="3" id="KW-1133">Transmembrane helix</keyword>
<keyword evidence="3" id="KW-0472">Membrane</keyword>
<dbReference type="PANTHER" id="PTHR43731:SF14">
    <property type="entry name" value="PRESENILIN-ASSOCIATED RHOMBOID-LIKE PROTEIN, MITOCHONDRIAL"/>
    <property type="match status" value="1"/>
</dbReference>
<feature type="transmembrane region" description="Helical" evidence="3">
    <location>
        <begin position="44"/>
        <end position="62"/>
    </location>
</feature>